<dbReference type="EMBL" id="JAUSRF010000017">
    <property type="protein sequence ID" value="MDP9839555.1"/>
    <property type="molecule type" value="Genomic_DNA"/>
</dbReference>
<sequence>MPVYVLGGDGTEQPIFGPHDALRYLRDCSTRGATGNYELAIDACERCMNREIDRALARAVFVVAYTDHAMLRM</sequence>
<dbReference type="InterPro" id="IPR010385">
    <property type="entry name" value="DUF982"/>
</dbReference>
<evidence type="ECO:0000313" key="2">
    <source>
        <dbReference type="Proteomes" id="UP001241472"/>
    </source>
</evidence>
<evidence type="ECO:0000313" key="1">
    <source>
        <dbReference type="EMBL" id="MDP9839555.1"/>
    </source>
</evidence>
<dbReference type="Proteomes" id="UP001241472">
    <property type="component" value="Unassembled WGS sequence"/>
</dbReference>
<proteinExistence type="predicted"/>
<protein>
    <recommendedName>
        <fullName evidence="3">DUF982 domain-containing protein</fullName>
    </recommendedName>
</protein>
<accession>A0ABT9PZA1</accession>
<comment type="caution">
    <text evidence="1">The sequence shown here is derived from an EMBL/GenBank/DDBJ whole genome shotgun (WGS) entry which is preliminary data.</text>
</comment>
<reference evidence="1 2" key="1">
    <citation type="submission" date="2023-07" db="EMBL/GenBank/DDBJ databases">
        <title>Sorghum-associated microbial communities from plants grown in Nebraska, USA.</title>
        <authorList>
            <person name="Schachtman D."/>
        </authorList>
    </citation>
    <scope>NUCLEOTIDE SEQUENCE [LARGE SCALE GENOMIC DNA]</scope>
    <source>
        <strain evidence="1 2">DS1307</strain>
    </source>
</reference>
<gene>
    <name evidence="1" type="ORF">J2T09_004331</name>
</gene>
<dbReference type="Gene3D" id="6.10.250.730">
    <property type="match status" value="1"/>
</dbReference>
<keyword evidence="2" id="KW-1185">Reference proteome</keyword>
<dbReference type="Pfam" id="PF06169">
    <property type="entry name" value="DUF982"/>
    <property type="match status" value="1"/>
</dbReference>
<evidence type="ECO:0008006" key="3">
    <source>
        <dbReference type="Google" id="ProtNLM"/>
    </source>
</evidence>
<dbReference type="RefSeq" id="WP_306838258.1">
    <property type="nucleotide sequence ID" value="NZ_JAUSRF010000017.1"/>
</dbReference>
<name>A0ABT9PZA1_9HYPH</name>
<organism evidence="1 2">
    <name type="scientific">Neorhizobium huautlense</name>
    <dbReference type="NCBI Taxonomy" id="67774"/>
    <lineage>
        <taxon>Bacteria</taxon>
        <taxon>Pseudomonadati</taxon>
        <taxon>Pseudomonadota</taxon>
        <taxon>Alphaproteobacteria</taxon>
        <taxon>Hyphomicrobiales</taxon>
        <taxon>Rhizobiaceae</taxon>
        <taxon>Rhizobium/Agrobacterium group</taxon>
        <taxon>Neorhizobium</taxon>
    </lineage>
</organism>